<dbReference type="EMBL" id="FODD01000007">
    <property type="protein sequence ID" value="SEN59886.1"/>
    <property type="molecule type" value="Genomic_DNA"/>
</dbReference>
<protein>
    <recommendedName>
        <fullName evidence="1">SnoaL-like domain-containing protein</fullName>
    </recommendedName>
</protein>
<dbReference type="STRING" id="310780.SAMN05216267_100761"/>
<dbReference type="SUPFAM" id="SSF54427">
    <property type="entry name" value="NTF2-like"/>
    <property type="match status" value="1"/>
</dbReference>
<dbReference type="PANTHER" id="PTHR41252">
    <property type="entry name" value="BLR2505 PROTEIN"/>
    <property type="match status" value="1"/>
</dbReference>
<gene>
    <name evidence="2" type="ORF">SAMN05216267_100761</name>
</gene>
<accession>A0A1H8HVG4</accession>
<dbReference type="AlphaFoldDB" id="A0A1H8HVG4"/>
<feature type="domain" description="SnoaL-like" evidence="1">
    <location>
        <begin position="10"/>
        <end position="119"/>
    </location>
</feature>
<reference evidence="2 3" key="1">
    <citation type="submission" date="2016-10" db="EMBL/GenBank/DDBJ databases">
        <authorList>
            <person name="de Groot N.N."/>
        </authorList>
    </citation>
    <scope>NUCLEOTIDE SEQUENCE [LARGE SCALE GENOMIC DNA]</scope>
    <source>
        <strain evidence="2 3">CGMCC 4.2026</strain>
    </source>
</reference>
<sequence>MSADANLATVTSVYEAFGRGDVQAILDALSDDVNWATEAASTVVPWYGMRSGKSEVRAFFEDFGSTMEVEEFTPVAFAATGTDVMTVVRLKARHRVGGRSVAMQMHHWFSFRDGLIAHHRATEDTAQVEPLFRT</sequence>
<name>A0A1H8HVG4_9ACTN</name>
<evidence type="ECO:0000313" key="2">
    <source>
        <dbReference type="EMBL" id="SEN59886.1"/>
    </source>
</evidence>
<keyword evidence="3" id="KW-1185">Reference proteome</keyword>
<dbReference type="Proteomes" id="UP000181951">
    <property type="component" value="Unassembled WGS sequence"/>
</dbReference>
<evidence type="ECO:0000259" key="1">
    <source>
        <dbReference type="Pfam" id="PF12680"/>
    </source>
</evidence>
<dbReference type="OrthoDB" id="8451859at2"/>
<dbReference type="Pfam" id="PF12680">
    <property type="entry name" value="SnoaL_2"/>
    <property type="match status" value="1"/>
</dbReference>
<organism evidence="2 3">
    <name type="scientific">Actinacidiphila rubida</name>
    <dbReference type="NCBI Taxonomy" id="310780"/>
    <lineage>
        <taxon>Bacteria</taxon>
        <taxon>Bacillati</taxon>
        <taxon>Actinomycetota</taxon>
        <taxon>Actinomycetes</taxon>
        <taxon>Kitasatosporales</taxon>
        <taxon>Streptomycetaceae</taxon>
        <taxon>Actinacidiphila</taxon>
    </lineage>
</organism>
<dbReference type="Gene3D" id="3.10.450.50">
    <property type="match status" value="1"/>
</dbReference>
<evidence type="ECO:0000313" key="3">
    <source>
        <dbReference type="Proteomes" id="UP000181951"/>
    </source>
</evidence>
<dbReference type="InterPro" id="IPR037401">
    <property type="entry name" value="SnoaL-like"/>
</dbReference>
<proteinExistence type="predicted"/>
<dbReference type="RefSeq" id="WP_069466016.1">
    <property type="nucleotide sequence ID" value="NZ_FODD01000007.1"/>
</dbReference>
<dbReference type="PANTHER" id="PTHR41252:SF1">
    <property type="entry name" value="BLR2505 PROTEIN"/>
    <property type="match status" value="1"/>
</dbReference>
<dbReference type="InterPro" id="IPR032710">
    <property type="entry name" value="NTF2-like_dom_sf"/>
</dbReference>